<organism evidence="1 2">
    <name type="scientific">Candidatus Daviesbacteria bacterium GW2011_GWA2_40_9</name>
    <dbReference type="NCBI Taxonomy" id="1618424"/>
    <lineage>
        <taxon>Bacteria</taxon>
        <taxon>Candidatus Daviesiibacteriota</taxon>
    </lineage>
</organism>
<proteinExistence type="predicted"/>
<accession>A0A0G0U0T1</accession>
<evidence type="ECO:0000313" key="1">
    <source>
        <dbReference type="EMBL" id="KKR82739.1"/>
    </source>
</evidence>
<gene>
    <name evidence="1" type="ORF">UU29_C0009G0010</name>
</gene>
<sequence>MKDFSPEREVVFSKKELEVLQCTLTLLNKGLLNEKGNCPGQNDIITLSPPKRRLLAPLTPNHFNLKRETSGSNPNKNFN</sequence>
<dbReference type="Proteomes" id="UP000034601">
    <property type="component" value="Unassembled WGS sequence"/>
</dbReference>
<comment type="caution">
    <text evidence="1">The sequence shown here is derived from an EMBL/GenBank/DDBJ whole genome shotgun (WGS) entry which is preliminary data.</text>
</comment>
<reference evidence="1 2" key="1">
    <citation type="journal article" date="2015" name="Nature">
        <title>rRNA introns, odd ribosomes, and small enigmatic genomes across a large radiation of phyla.</title>
        <authorList>
            <person name="Brown C.T."/>
            <person name="Hug L.A."/>
            <person name="Thomas B.C."/>
            <person name="Sharon I."/>
            <person name="Castelle C.J."/>
            <person name="Singh A."/>
            <person name="Wilkins M.J."/>
            <person name="Williams K.H."/>
            <person name="Banfield J.F."/>
        </authorList>
    </citation>
    <scope>NUCLEOTIDE SEQUENCE [LARGE SCALE GENOMIC DNA]</scope>
</reference>
<dbReference type="EMBL" id="LCAB01000009">
    <property type="protein sequence ID" value="KKR82739.1"/>
    <property type="molecule type" value="Genomic_DNA"/>
</dbReference>
<evidence type="ECO:0000313" key="2">
    <source>
        <dbReference type="Proteomes" id="UP000034601"/>
    </source>
</evidence>
<protein>
    <submittedName>
        <fullName evidence="1">Uncharacterized protein</fullName>
    </submittedName>
</protein>
<dbReference type="AlphaFoldDB" id="A0A0G0U0T1"/>
<name>A0A0G0U0T1_9BACT</name>